<dbReference type="Gene3D" id="1.20.5.480">
    <property type="entry name" value="Single helix bin"/>
    <property type="match status" value="1"/>
</dbReference>
<evidence type="ECO:0000256" key="7">
    <source>
        <dbReference type="ARBA" id="ARBA00022737"/>
    </source>
</evidence>
<evidence type="ECO:0000256" key="2">
    <source>
        <dbReference type="ARBA" id="ARBA00022448"/>
    </source>
</evidence>
<dbReference type="Gene3D" id="3.30.70.20">
    <property type="match status" value="2"/>
</dbReference>
<feature type="binding site" evidence="13">
    <location>
        <position position="115"/>
    </location>
    <ligand>
        <name>[4Fe-4S] cluster</name>
        <dbReference type="ChEBI" id="CHEBI:49883"/>
        <label>4</label>
    </ligand>
</feature>
<dbReference type="InterPro" id="IPR006470">
    <property type="entry name" value="Formate_DH_bsu_Proteobacteria"/>
</dbReference>
<evidence type="ECO:0000256" key="1">
    <source>
        <dbReference type="ARBA" id="ARBA00004236"/>
    </source>
</evidence>
<keyword evidence="9 12" id="KW-0408">Iron</keyword>
<evidence type="ECO:0000313" key="16">
    <source>
        <dbReference type="EMBL" id="TDX26176.1"/>
    </source>
</evidence>
<evidence type="ECO:0000256" key="4">
    <source>
        <dbReference type="ARBA" id="ARBA00022485"/>
    </source>
</evidence>
<evidence type="ECO:0000259" key="15">
    <source>
        <dbReference type="PROSITE" id="PS51379"/>
    </source>
</evidence>
<feature type="binding site" evidence="13">
    <location>
        <position position="51"/>
    </location>
    <ligand>
        <name>[4Fe-4S] cluster</name>
        <dbReference type="ChEBI" id="CHEBI:49883"/>
        <label>2</label>
    </ligand>
</feature>
<evidence type="ECO:0000256" key="8">
    <source>
        <dbReference type="ARBA" id="ARBA00022982"/>
    </source>
</evidence>
<feature type="binding site" evidence="13">
    <location>
        <position position="163"/>
    </location>
    <ligand>
        <name>[4Fe-4S] cluster</name>
        <dbReference type="ChEBI" id="CHEBI:49883"/>
        <label>2</label>
    </ligand>
</feature>
<protein>
    <recommendedName>
        <fullName evidence="12">Formate dehydrogenase iron-sulfur subunit</fullName>
    </recommendedName>
</protein>
<dbReference type="SUPFAM" id="SSF54862">
    <property type="entry name" value="4Fe-4S ferredoxins"/>
    <property type="match status" value="1"/>
</dbReference>
<evidence type="ECO:0000313" key="17">
    <source>
        <dbReference type="Proteomes" id="UP000294489"/>
    </source>
</evidence>
<dbReference type="PROSITE" id="PS00198">
    <property type="entry name" value="4FE4S_FER_1"/>
    <property type="match status" value="1"/>
</dbReference>
<dbReference type="Proteomes" id="UP000294489">
    <property type="component" value="Unassembled WGS sequence"/>
</dbReference>
<keyword evidence="4 12" id="KW-0004">4Fe-4S</keyword>
<dbReference type="AlphaFoldDB" id="A0A4R8FJ57"/>
<evidence type="ECO:0000256" key="9">
    <source>
        <dbReference type="ARBA" id="ARBA00023004"/>
    </source>
</evidence>
<dbReference type="Pfam" id="PF13247">
    <property type="entry name" value="Fer4_11"/>
    <property type="match status" value="1"/>
</dbReference>
<dbReference type="PIRSF" id="PIRSF036298">
    <property type="entry name" value="FDH_4Fe4S"/>
    <property type="match status" value="1"/>
</dbReference>
<sequence length="318" mass="34779">MRGDQINLQNIVARSASNAPSPQIRDGGVEEVTKLIDVSRCIGCKACQVACSEWNDLRDEVGECVGVYDNPLDLTPNTWEVMRFNEYEDEQGNLEWLIRKDNCMHCEEPGCLEACPAPGAIVKYANGIVDFNSEHCIGCGYCVAGCPFDIPRISEKDEKAYKCTLCSDRVFHGLEPACVKSCPTGSIMFGTREDMHELAAARTDFLKGRGYEKAGIYDPAGVGGTHVIYVLQHADKPEIYGNLPEDPRISPMVDAWKGVTKPLMSAAIGVAALTGFFHYAIKGPKDEPEDDPDERTATAAVRTDEESSSSDSQEGDRP</sequence>
<gene>
    <name evidence="16" type="ORF">DFO67_11619</name>
</gene>
<dbReference type="Pfam" id="PF12800">
    <property type="entry name" value="Fer4_4"/>
    <property type="match status" value="1"/>
</dbReference>
<keyword evidence="5" id="KW-0812">Transmembrane</keyword>
<dbReference type="EMBL" id="SOEC01000016">
    <property type="protein sequence ID" value="TDX26176.1"/>
    <property type="molecule type" value="Genomic_DNA"/>
</dbReference>
<dbReference type="Pfam" id="PF09163">
    <property type="entry name" value="Form-deh_trans"/>
    <property type="match status" value="1"/>
</dbReference>
<dbReference type="InterPro" id="IPR038384">
    <property type="entry name" value="Formate_DH_C_sf"/>
</dbReference>
<dbReference type="GO" id="GO:0015944">
    <property type="term" value="P:formate oxidation"/>
    <property type="evidence" value="ECO:0007669"/>
    <property type="project" value="UniProtKB-UniRule"/>
</dbReference>
<evidence type="ECO:0000256" key="3">
    <source>
        <dbReference type="ARBA" id="ARBA00022475"/>
    </source>
</evidence>
<evidence type="ECO:0000256" key="6">
    <source>
        <dbReference type="ARBA" id="ARBA00022723"/>
    </source>
</evidence>
<evidence type="ECO:0000256" key="14">
    <source>
        <dbReference type="SAM" id="MobiDB-lite"/>
    </source>
</evidence>
<feature type="binding site" evidence="13">
    <location>
        <position position="106"/>
    </location>
    <ligand>
        <name>[4Fe-4S] cluster</name>
        <dbReference type="ChEBI" id="CHEBI:49883"/>
        <label>3</label>
    </ligand>
</feature>
<feature type="binding site" evidence="13">
    <location>
        <position position="111"/>
    </location>
    <ligand>
        <name>[4Fe-4S] cluster</name>
        <dbReference type="ChEBI" id="CHEBI:49883"/>
        <label>3</label>
    </ligand>
</feature>
<organism evidence="16 17">
    <name type="scientific">Modicisalibacter xianhensis</name>
    <dbReference type="NCBI Taxonomy" id="442341"/>
    <lineage>
        <taxon>Bacteria</taxon>
        <taxon>Pseudomonadati</taxon>
        <taxon>Pseudomonadota</taxon>
        <taxon>Gammaproteobacteria</taxon>
        <taxon>Oceanospirillales</taxon>
        <taxon>Halomonadaceae</taxon>
        <taxon>Modicisalibacter</taxon>
    </lineage>
</organism>
<name>A0A4R8FJ57_9GAMM</name>
<dbReference type="NCBIfam" id="TIGR01582">
    <property type="entry name" value="FDH-beta"/>
    <property type="match status" value="1"/>
</dbReference>
<dbReference type="InterPro" id="IPR015246">
    <property type="entry name" value="Formate_DH_TM"/>
</dbReference>
<feature type="binding site" evidence="13">
    <location>
        <position position="142"/>
    </location>
    <ligand>
        <name>[4Fe-4S] cluster</name>
        <dbReference type="ChEBI" id="CHEBI:49883"/>
        <label>4</label>
    </ligand>
</feature>
<evidence type="ECO:0000256" key="10">
    <source>
        <dbReference type="ARBA" id="ARBA00023014"/>
    </source>
</evidence>
<comment type="function">
    <text evidence="12">The beta chain is an electron transfer unit containing 4 cysteine clusters involved in the formation of iron-sulfur centers.</text>
</comment>
<dbReference type="GO" id="GO:0005886">
    <property type="term" value="C:plasma membrane"/>
    <property type="evidence" value="ECO:0007669"/>
    <property type="project" value="UniProtKB-SubCell"/>
</dbReference>
<dbReference type="RefSeq" id="WP_243836293.1">
    <property type="nucleotide sequence ID" value="NZ_SOEC01000016.1"/>
</dbReference>
<feature type="binding site" evidence="13">
    <location>
        <position position="146"/>
    </location>
    <ligand>
        <name>[4Fe-4S] cluster</name>
        <dbReference type="ChEBI" id="CHEBI:49883"/>
        <label>3</label>
    </ligand>
</feature>
<keyword evidence="10 12" id="KW-0411">Iron-sulfur</keyword>
<comment type="subcellular location">
    <subcellularLocation>
        <location evidence="1">Cell membrane</location>
    </subcellularLocation>
</comment>
<keyword evidence="7" id="KW-0677">Repeat</keyword>
<evidence type="ECO:0000256" key="13">
    <source>
        <dbReference type="PIRSR" id="PIRSR036298-50"/>
    </source>
</evidence>
<reference evidence="16 17" key="1">
    <citation type="submission" date="2019-03" db="EMBL/GenBank/DDBJ databases">
        <title>Freshwater and sediment microbial communities from various areas in North America, analyzing microbe dynamics in response to fracking.</title>
        <authorList>
            <person name="Lamendella R."/>
        </authorList>
    </citation>
    <scope>NUCLEOTIDE SEQUENCE [LARGE SCALE GENOMIC DNA]</scope>
    <source>
        <strain evidence="16 17">6_TX</strain>
    </source>
</reference>
<accession>A0A4R8FJ57</accession>
<dbReference type="GO" id="GO:0051539">
    <property type="term" value="F:4 iron, 4 sulfur cluster binding"/>
    <property type="evidence" value="ECO:0007669"/>
    <property type="project" value="UniProtKB-UniRule"/>
</dbReference>
<feature type="binding site" evidence="13">
    <location>
        <position position="44"/>
    </location>
    <ligand>
        <name>[4Fe-4S] cluster</name>
        <dbReference type="ChEBI" id="CHEBI:49883"/>
        <label>1</label>
    </ligand>
</feature>
<dbReference type="InterPro" id="IPR051555">
    <property type="entry name" value="FDH_Electron_Transfer_Unit"/>
</dbReference>
<evidence type="ECO:0000256" key="5">
    <source>
        <dbReference type="ARBA" id="ARBA00022692"/>
    </source>
</evidence>
<keyword evidence="8 12" id="KW-0249">Electron transport</keyword>
<dbReference type="InterPro" id="IPR017896">
    <property type="entry name" value="4Fe4S_Fe-S-bd"/>
</dbReference>
<dbReference type="PROSITE" id="PS51379">
    <property type="entry name" value="4FE4S_FER_2"/>
    <property type="match status" value="3"/>
</dbReference>
<feature type="domain" description="4Fe-4S ferredoxin-type" evidence="15">
    <location>
        <begin position="127"/>
        <end position="156"/>
    </location>
</feature>
<feature type="binding site" evidence="13">
    <location>
        <position position="178"/>
    </location>
    <ligand>
        <name>[4Fe-4S] cluster</name>
        <dbReference type="ChEBI" id="CHEBI:49883"/>
        <label>2</label>
    </ligand>
</feature>
<dbReference type="InterPro" id="IPR017900">
    <property type="entry name" value="4Fe4S_Fe_S_CS"/>
</dbReference>
<feature type="binding site" evidence="13">
    <location>
        <position position="103"/>
    </location>
    <ligand>
        <name>[4Fe-4S] cluster</name>
        <dbReference type="ChEBI" id="CHEBI:49883"/>
        <label>3</label>
    </ligand>
</feature>
<keyword evidence="11 12" id="KW-0472">Membrane</keyword>
<feature type="binding site" evidence="13">
    <location>
        <position position="166"/>
    </location>
    <ligand>
        <name>[4Fe-4S] cluster</name>
        <dbReference type="ChEBI" id="CHEBI:49883"/>
        <label>2</label>
    </ligand>
</feature>
<dbReference type="GO" id="GO:0046872">
    <property type="term" value="F:metal ion binding"/>
    <property type="evidence" value="ECO:0007669"/>
    <property type="project" value="UniProtKB-UniRule"/>
</dbReference>
<proteinExistence type="predicted"/>
<comment type="caution">
    <text evidence="16">The sequence shown here is derived from an EMBL/GenBank/DDBJ whole genome shotgun (WGS) entry which is preliminary data.</text>
</comment>
<feature type="domain" description="4Fe-4S ferredoxin-type" evidence="15">
    <location>
        <begin position="94"/>
        <end position="126"/>
    </location>
</feature>
<feature type="binding site" evidence="13">
    <location>
        <position position="136"/>
    </location>
    <ligand>
        <name>[4Fe-4S] cluster</name>
        <dbReference type="ChEBI" id="CHEBI:49883"/>
        <label>4</label>
    </ligand>
</feature>
<feature type="binding site" evidence="13">
    <location>
        <position position="139"/>
    </location>
    <ligand>
        <name>[4Fe-4S] cluster</name>
        <dbReference type="ChEBI" id="CHEBI:49883"/>
        <label>4</label>
    </ligand>
</feature>
<dbReference type="PANTHER" id="PTHR43545">
    <property type="entry name" value="FORMATE DEHYDROGENASE, NITRATE-INDUCIBLE, IRON-SULFUR SUBUNIT"/>
    <property type="match status" value="1"/>
</dbReference>
<dbReference type="PANTHER" id="PTHR43545:SF6">
    <property type="entry name" value="FORMATE DEHYDROGENASE, NITRATE-INDUCIBLE, IRON-SULFUR SUBUNIT"/>
    <property type="match status" value="1"/>
</dbReference>
<dbReference type="GO" id="GO:0045333">
    <property type="term" value="P:cellular respiration"/>
    <property type="evidence" value="ECO:0007669"/>
    <property type="project" value="InterPro"/>
</dbReference>
<feature type="binding site" evidence="13">
    <location>
        <position position="47"/>
    </location>
    <ligand>
        <name>[4Fe-4S] cluster</name>
        <dbReference type="ChEBI" id="CHEBI:49883"/>
        <label>1</label>
    </ligand>
</feature>
<comment type="cofactor">
    <cofactor evidence="12 13">
        <name>[4Fe-4S] cluster</name>
        <dbReference type="ChEBI" id="CHEBI:49883"/>
    </cofactor>
    <text evidence="12 13">Binds 4 [4Fe-4S] clusters per subunit.</text>
</comment>
<dbReference type="CDD" id="cd10558">
    <property type="entry name" value="FDH-N"/>
    <property type="match status" value="1"/>
</dbReference>
<dbReference type="InterPro" id="IPR014603">
    <property type="entry name" value="Formate_DH_Fe-S_su"/>
</dbReference>
<evidence type="ECO:0000256" key="11">
    <source>
        <dbReference type="ARBA" id="ARBA00023136"/>
    </source>
</evidence>
<feature type="binding site" evidence="13">
    <location>
        <position position="41"/>
    </location>
    <ligand>
        <name>[4Fe-4S] cluster</name>
        <dbReference type="ChEBI" id="CHEBI:49883"/>
        <label>1</label>
    </ligand>
</feature>
<feature type="domain" description="4Fe-4S ferredoxin-type" evidence="15">
    <location>
        <begin position="32"/>
        <end position="60"/>
    </location>
</feature>
<keyword evidence="3 12" id="KW-1003">Cell membrane</keyword>
<keyword evidence="6 12" id="KW-0479">Metal-binding</keyword>
<keyword evidence="2 12" id="KW-0813">Transport</keyword>
<feature type="binding site" evidence="13">
    <location>
        <position position="182"/>
    </location>
    <ligand>
        <name>[4Fe-4S] cluster</name>
        <dbReference type="ChEBI" id="CHEBI:49883"/>
        <label>1</label>
    </ligand>
</feature>
<evidence type="ECO:0000256" key="12">
    <source>
        <dbReference type="PIRNR" id="PIRNR036298"/>
    </source>
</evidence>
<feature type="region of interest" description="Disordered" evidence="14">
    <location>
        <begin position="281"/>
        <end position="318"/>
    </location>
</feature>